<evidence type="ECO:0000313" key="2">
    <source>
        <dbReference type="EMBL" id="QQK42156.1"/>
    </source>
</evidence>
<feature type="compositionally biased region" description="Basic and acidic residues" evidence="1">
    <location>
        <begin position="68"/>
        <end position="84"/>
    </location>
</feature>
<dbReference type="RefSeq" id="XP_014538716.1">
    <property type="nucleotide sequence ID" value="XM_014683230.1"/>
</dbReference>
<feature type="compositionally biased region" description="Basic and acidic residues" evidence="1">
    <location>
        <begin position="401"/>
        <end position="416"/>
    </location>
</feature>
<reference evidence="2 3" key="1">
    <citation type="submission" date="2020-08" db="EMBL/GenBank/DDBJ databases">
        <title>The completed genome sequence of the pathogenic ascomycete fungus Penicillium digitatum.</title>
        <authorList>
            <person name="Wang M."/>
        </authorList>
    </citation>
    <scope>NUCLEOTIDE SEQUENCE [LARGE SCALE GENOMIC DNA]</scope>
    <source>
        <strain evidence="2 3">PdW03</strain>
    </source>
</reference>
<feature type="compositionally biased region" description="Polar residues" evidence="1">
    <location>
        <begin position="252"/>
        <end position="271"/>
    </location>
</feature>
<feature type="compositionally biased region" description="Low complexity" evidence="1">
    <location>
        <begin position="46"/>
        <end position="56"/>
    </location>
</feature>
<dbReference type="GeneID" id="26228864"/>
<sequence>MSGLRNTMKSGWHPEGKEGGKESWRGDFKGINQVAGWMGKGKEGESSGTGSKQTSEPKGGIRSSVSEWMKKGKEDDSNRSDHVSRPLSSLKDPSSFGPPPKHINYHGAAAVPNQTTPDRRGLGASLSQDQINAQKIHRQQATEAEEKQLPMPAPPQVPYRVDTSGLSTDNIPPPPVRRLDSASSASTSSISKEKPPKPPPRLPARNGSPSSDPPPVYSSAPVLSHDYINQDAISRLANAGVSVPGLGIGRGRSSSPAHTPVNELQSRFSQIATSRSPSTSTPPAQAPMNIESQFASSISSIHNFNERHADSIESGKQKYGDIRERHASTIDSGKQKFGDFRERHADSIDSGKQKLSDYALQLTSSSPAAPSPPARPASNTTSSVNSEPAEPARGTSSVQGFRERHADKIDMGKEKWSGVTSRFNTFVEDRKFSAEANKRIPRPLPPSRPFSVAQSNSAAVSPVESDLQTQAQHKKASPAPPPKRAEFRASPVDALSPSAPGPPPIPHSTKPR</sequence>
<feature type="region of interest" description="Disordered" evidence="1">
    <location>
        <begin position="1"/>
        <end position="222"/>
    </location>
</feature>
<evidence type="ECO:0000313" key="3">
    <source>
        <dbReference type="Proteomes" id="UP000595662"/>
    </source>
</evidence>
<feature type="compositionally biased region" description="Basic and acidic residues" evidence="1">
    <location>
        <begin position="427"/>
        <end position="438"/>
    </location>
</feature>
<dbReference type="Proteomes" id="UP000595662">
    <property type="component" value="Chromosome 1"/>
</dbReference>
<dbReference type="VEuPathDB" id="FungiDB:PDIP_05410"/>
<feature type="compositionally biased region" description="Basic and acidic residues" evidence="1">
    <location>
        <begin position="304"/>
        <end position="355"/>
    </location>
</feature>
<protein>
    <submittedName>
        <fullName evidence="2">Glyceraldehyde 3-phosphate dehydrogenase</fullName>
    </submittedName>
</protein>
<accession>A0A7T7BJT4</accession>
<organism evidence="2 3">
    <name type="scientific">Penicillium digitatum</name>
    <name type="common">Green mold</name>
    <dbReference type="NCBI Taxonomy" id="36651"/>
    <lineage>
        <taxon>Eukaryota</taxon>
        <taxon>Fungi</taxon>
        <taxon>Dikarya</taxon>
        <taxon>Ascomycota</taxon>
        <taxon>Pezizomycotina</taxon>
        <taxon>Eurotiomycetes</taxon>
        <taxon>Eurotiomycetidae</taxon>
        <taxon>Eurotiales</taxon>
        <taxon>Aspergillaceae</taxon>
        <taxon>Penicillium</taxon>
    </lineage>
</organism>
<evidence type="ECO:0000256" key="1">
    <source>
        <dbReference type="SAM" id="MobiDB-lite"/>
    </source>
</evidence>
<gene>
    <name evidence="2" type="ORF">Pdw03_5010</name>
</gene>
<proteinExistence type="predicted"/>
<feature type="compositionally biased region" description="Basic and acidic residues" evidence="1">
    <location>
        <begin position="12"/>
        <end position="28"/>
    </location>
</feature>
<feature type="compositionally biased region" description="Low complexity" evidence="1">
    <location>
        <begin position="272"/>
        <end position="287"/>
    </location>
</feature>
<feature type="compositionally biased region" description="Polar residues" evidence="1">
    <location>
        <begin position="290"/>
        <end position="303"/>
    </location>
</feature>
<name>A0A7T7BJT4_PENDI</name>
<dbReference type="OMA" id="HNFRERH"/>
<dbReference type="KEGG" id="pdp:PDIP_05410"/>
<dbReference type="AlphaFoldDB" id="A0A7T7BJT4"/>
<feature type="compositionally biased region" description="Low complexity" evidence="1">
    <location>
        <begin position="181"/>
        <end position="190"/>
    </location>
</feature>
<feature type="region of interest" description="Disordered" evidence="1">
    <location>
        <begin position="242"/>
        <end position="512"/>
    </location>
</feature>
<dbReference type="EMBL" id="CP060774">
    <property type="protein sequence ID" value="QQK42156.1"/>
    <property type="molecule type" value="Genomic_DNA"/>
</dbReference>